<dbReference type="RefSeq" id="WP_008106910.1">
    <property type="nucleotide sequence ID" value="NZ_FOSD01000006.1"/>
</dbReference>
<proteinExistence type="predicted"/>
<gene>
    <name evidence="1" type="ORF">SAMN05518863_10667</name>
</gene>
<dbReference type="EMBL" id="FOSD01000006">
    <property type="protein sequence ID" value="SFK31089.1"/>
    <property type="molecule type" value="Genomic_DNA"/>
</dbReference>
<accession>A0A1I3YIB9</accession>
<sequence>MTTAKQVCTSRVVHFLASKEPMVLRLSVIIIFLVFGMAKWFEFEVQALEPIFTKTWLSIFPYFLGLHGSSYFLGVVELTTVILLIAGFKRPDLGMIGAGLLILTGLVTLSLLPQLGGLDSFIFKDIMVVAIGLTLLKRDLIRWKNNL</sequence>
<comment type="caution">
    <text evidence="1">The sequence shown here is derived from an EMBL/GenBank/DDBJ whole genome shotgun (WGS) entry which is preliminary data.</text>
</comment>
<evidence type="ECO:0000313" key="1">
    <source>
        <dbReference type="EMBL" id="SFK31089.1"/>
    </source>
</evidence>
<evidence type="ECO:0000313" key="2">
    <source>
        <dbReference type="Proteomes" id="UP000198841"/>
    </source>
</evidence>
<dbReference type="InterPro" id="IPR007339">
    <property type="entry name" value="RclC-like"/>
</dbReference>
<protein>
    <submittedName>
        <fullName evidence="1">Uncharacterized membrane protein YkgB</fullName>
    </submittedName>
</protein>
<keyword evidence="2" id="KW-1185">Reference proteome</keyword>
<organism evidence="1 2">
    <name type="scientific">Candidatus Pantoea symbiotica</name>
    <dbReference type="NCBI Taxonomy" id="1884370"/>
    <lineage>
        <taxon>Bacteria</taxon>
        <taxon>Pseudomonadati</taxon>
        <taxon>Pseudomonadota</taxon>
        <taxon>Gammaproteobacteria</taxon>
        <taxon>Enterobacterales</taxon>
        <taxon>Erwiniaceae</taxon>
        <taxon>Pantoea</taxon>
    </lineage>
</organism>
<name>A0A1I3YIB9_9GAMM</name>
<reference evidence="1 2" key="1">
    <citation type="submission" date="2016-10" db="EMBL/GenBank/DDBJ databases">
        <authorList>
            <person name="Varghese N."/>
            <person name="Submissions S."/>
        </authorList>
    </citation>
    <scope>NUCLEOTIDE SEQUENCE [LARGE SCALE GENOMIC DNA]</scope>
    <source>
        <strain evidence="1 2">YR512</strain>
    </source>
</reference>
<dbReference type="Proteomes" id="UP000198841">
    <property type="component" value="Unassembled WGS sequence"/>
</dbReference>
<dbReference type="Pfam" id="PF04224">
    <property type="entry name" value="DUF417"/>
    <property type="match status" value="2"/>
</dbReference>